<evidence type="ECO:0000256" key="1">
    <source>
        <dbReference type="SAM" id="MobiDB-lite"/>
    </source>
</evidence>
<keyword evidence="2" id="KW-0472">Membrane</keyword>
<dbReference type="AlphaFoldDB" id="A0AAU6S933"/>
<feature type="transmembrane region" description="Helical" evidence="2">
    <location>
        <begin position="101"/>
        <end position="124"/>
    </location>
</feature>
<gene>
    <name evidence="3" type="ORF">MRBLWS13_001041</name>
</gene>
<accession>A0AAU6S933</accession>
<protein>
    <recommendedName>
        <fullName evidence="4">Yip1 domain-containing protein</fullName>
    </recommendedName>
</protein>
<name>A0AAU6S933_9MICO</name>
<feature type="region of interest" description="Disordered" evidence="1">
    <location>
        <begin position="1"/>
        <end position="33"/>
    </location>
</feature>
<evidence type="ECO:0000313" key="3">
    <source>
        <dbReference type="EMBL" id="WZO33417.1"/>
    </source>
</evidence>
<feature type="compositionally biased region" description="Pro residues" evidence="1">
    <location>
        <begin position="10"/>
        <end position="30"/>
    </location>
</feature>
<reference evidence="3" key="1">
    <citation type="submission" date="2024-04" db="EMBL/GenBank/DDBJ databases">
        <authorList>
            <person name="Roder T."/>
            <person name="Oberhansli S."/>
            <person name="Kreuzer M."/>
        </authorList>
    </citation>
    <scope>NUCLEOTIDE SEQUENCE</scope>
    <source>
        <strain evidence="3">LWS13-1.2</strain>
    </source>
</reference>
<dbReference type="RefSeq" id="WP_349427969.1">
    <property type="nucleotide sequence ID" value="NZ_CP151632.1"/>
</dbReference>
<feature type="transmembrane region" description="Helical" evidence="2">
    <location>
        <begin position="162"/>
        <end position="183"/>
    </location>
</feature>
<keyword evidence="2" id="KW-1133">Transmembrane helix</keyword>
<keyword evidence="2" id="KW-0812">Transmembrane</keyword>
<dbReference type="EMBL" id="CP151632">
    <property type="protein sequence ID" value="WZO33417.1"/>
    <property type="molecule type" value="Genomic_DNA"/>
</dbReference>
<organism evidence="3">
    <name type="scientific">Microbacterium sp. LWS13-1.2</name>
    <dbReference type="NCBI Taxonomy" id="3135264"/>
    <lineage>
        <taxon>Bacteria</taxon>
        <taxon>Bacillati</taxon>
        <taxon>Actinomycetota</taxon>
        <taxon>Actinomycetes</taxon>
        <taxon>Micrococcales</taxon>
        <taxon>Microbacteriaceae</taxon>
        <taxon>Microbacterium</taxon>
    </lineage>
</organism>
<evidence type="ECO:0008006" key="4">
    <source>
        <dbReference type="Google" id="ProtNLM"/>
    </source>
</evidence>
<evidence type="ECO:0000256" key="2">
    <source>
        <dbReference type="SAM" id="Phobius"/>
    </source>
</evidence>
<proteinExistence type="predicted"/>
<feature type="transmembrane region" description="Helical" evidence="2">
    <location>
        <begin position="190"/>
        <end position="213"/>
    </location>
</feature>
<sequence>MSQPAAPDAPQNPPVPPGAWAPPALAPFGPPAGADAGVGGAGAAGAGAPGAQPGVPAGWSAPPAGVYASPPGYAPPAGYAAAPVAASAPVYGAPPARRSGVLGVVALALALVATVGASLVGAIASYRIGLGAGRQITAGALDTDFDWSILAPVRDWVLLGELSFWVGTALGIWALVQGVVAIVTPRGRGAGIAAVIVAALGPIIFGAVVQGFLTAGLTAGTGIGA</sequence>